<dbReference type="EMBL" id="CVRR01000016">
    <property type="protein sequence ID" value="CRL37271.1"/>
    <property type="molecule type" value="Genomic_DNA"/>
</dbReference>
<dbReference type="Gene3D" id="3.30.450.20">
    <property type="entry name" value="PAS domain"/>
    <property type="match status" value="1"/>
</dbReference>
<gene>
    <name evidence="1" type="ORF">M72_28221</name>
</gene>
<proteinExistence type="predicted"/>
<dbReference type="InterPro" id="IPR035965">
    <property type="entry name" value="PAS-like_dom_sf"/>
</dbReference>
<name>A0A0M6WK09_9FIRM</name>
<dbReference type="RefSeq" id="WP_055067677.1">
    <property type="nucleotide sequence ID" value="NZ_CP173697.1"/>
</dbReference>
<dbReference type="SUPFAM" id="SSF55785">
    <property type="entry name" value="PYP-like sensor domain (PAS domain)"/>
    <property type="match status" value="1"/>
</dbReference>
<keyword evidence="2" id="KW-1185">Reference proteome</keyword>
<dbReference type="Proteomes" id="UP000049979">
    <property type="component" value="Unassembled WGS sequence"/>
</dbReference>
<organism evidence="1 2">
    <name type="scientific">Roseburia faecis</name>
    <dbReference type="NCBI Taxonomy" id="301302"/>
    <lineage>
        <taxon>Bacteria</taxon>
        <taxon>Bacillati</taxon>
        <taxon>Bacillota</taxon>
        <taxon>Clostridia</taxon>
        <taxon>Lachnospirales</taxon>
        <taxon>Lachnospiraceae</taxon>
        <taxon>Roseburia</taxon>
    </lineage>
</organism>
<protein>
    <recommendedName>
        <fullName evidence="3">PAS domain-containing protein</fullName>
    </recommendedName>
</protein>
<accession>A0A0M6WK09</accession>
<sequence>MAKSKKTKIHKKIDGQLLQMNKKFSNLKMKQKDKITGWAYEEYKKYVTEHEKAPDSLADEQIVRAVLDKINEAQIWIPGGEIYDYYRRKKPQLQKRLDNEKLIEFKSYVSFYKSIVDQDRASVVICNLKHEIIYMNPAAVTSYAKRGGDKLIGRSLLDGHNSKLRDRIQQVVDWFAADESHNIVYTFHNEKQNKDVYMVALRDEGKLIGYYEKHEYRNSETMKPYDLW</sequence>
<dbReference type="OrthoDB" id="1684212at2"/>
<evidence type="ECO:0008006" key="3">
    <source>
        <dbReference type="Google" id="ProtNLM"/>
    </source>
</evidence>
<evidence type="ECO:0000313" key="1">
    <source>
        <dbReference type="EMBL" id="CRL37271.1"/>
    </source>
</evidence>
<evidence type="ECO:0000313" key="2">
    <source>
        <dbReference type="Proteomes" id="UP000049979"/>
    </source>
</evidence>
<dbReference type="AlphaFoldDB" id="A0A0M6WK09"/>
<reference evidence="2" key="1">
    <citation type="submission" date="2015-05" db="EMBL/GenBank/DDBJ databases">
        <authorList>
            <consortium name="Pathogen Informatics"/>
        </authorList>
    </citation>
    <scope>NUCLEOTIDE SEQUENCE [LARGE SCALE GENOMIC DNA]</scope>
    <source>
        <strain evidence="2">M72</strain>
    </source>
</reference>